<organism evidence="1 2">
    <name type="scientific">Zafaria cholistanensis</name>
    <dbReference type="NCBI Taxonomy" id="1682741"/>
    <lineage>
        <taxon>Bacteria</taxon>
        <taxon>Bacillati</taxon>
        <taxon>Actinomycetota</taxon>
        <taxon>Actinomycetes</taxon>
        <taxon>Micrococcales</taxon>
        <taxon>Micrococcaceae</taxon>
        <taxon>Zafaria</taxon>
    </lineage>
</organism>
<dbReference type="AlphaFoldDB" id="A0A5A7NT20"/>
<comment type="caution">
    <text evidence="1">The sequence shown here is derived from an EMBL/GenBank/DDBJ whole genome shotgun (WGS) entry which is preliminary data.</text>
</comment>
<evidence type="ECO:0000313" key="1">
    <source>
        <dbReference type="EMBL" id="GER23869.1"/>
    </source>
</evidence>
<name>A0A5A7NT20_9MICC</name>
<proteinExistence type="predicted"/>
<reference evidence="1 2" key="1">
    <citation type="submission" date="2019-09" db="EMBL/GenBank/DDBJ databases">
        <title>Arthrobacter zafarii sp. nov., a moderately thermotolerant and halotolerant actinobacterium isolated from Cholistan desert soil of Pakistan.</title>
        <authorList>
            <person name="Amin A."/>
            <person name="Ahmed I."/>
            <person name="Khalid N."/>
            <person name="Schumann P."/>
            <person name="Busse H.J."/>
            <person name="Khan I.U."/>
            <person name="Li S."/>
            <person name="Li W.J."/>
        </authorList>
    </citation>
    <scope>NUCLEOTIDE SEQUENCE [LARGE SCALE GENOMIC DNA]</scope>
    <source>
        <strain evidence="1 2">NCCP-1664</strain>
    </source>
</reference>
<dbReference type="Proteomes" id="UP000325307">
    <property type="component" value="Unassembled WGS sequence"/>
</dbReference>
<evidence type="ECO:0000313" key="2">
    <source>
        <dbReference type="Proteomes" id="UP000325307"/>
    </source>
</evidence>
<sequence length="129" mass="13860">MTTSTSTARTTSALARIPLDQAWLGTIDRLAATLAIEHAFVYGQDHRAHLLRTLTRWPNGGVELGFLDTLVRATLGIEVDAAEAVDAFRVPEWTPLGVPMGRLTATTILDTGTLREAMAKSKAVGNTES</sequence>
<keyword evidence="2" id="KW-1185">Reference proteome</keyword>
<accession>A0A5A7NT20</accession>
<protein>
    <submittedName>
        <fullName evidence="1">Uncharacterized protein</fullName>
    </submittedName>
</protein>
<gene>
    <name evidence="1" type="ORF">NCCP1664_23640</name>
</gene>
<dbReference type="EMBL" id="BKDJ01000013">
    <property type="protein sequence ID" value="GER23869.1"/>
    <property type="molecule type" value="Genomic_DNA"/>
</dbReference>
<dbReference type="RefSeq" id="WP_149957474.1">
    <property type="nucleotide sequence ID" value="NZ_BKDJ01000013.1"/>
</dbReference>